<gene>
    <name evidence="3" type="ORF">LAME_0D04676G</name>
</gene>
<dbReference type="Pfam" id="PF06999">
    <property type="entry name" value="Suc_Fer-like"/>
    <property type="match status" value="1"/>
</dbReference>
<dbReference type="AlphaFoldDB" id="A0A1G4J889"/>
<dbReference type="Proteomes" id="UP000191144">
    <property type="component" value="Chromosome D"/>
</dbReference>
<dbReference type="CDD" id="cd03062">
    <property type="entry name" value="TRX_Fd_Sucrase"/>
    <property type="match status" value="1"/>
</dbReference>
<sequence length="337" mass="37066">MDRAWVMPNILTRVCSTVKPVLKLNLRAGVHTKYRHVDLNLDAAVQHSCDCDVKKLNGMLGPESQLDPKIALPARTPQYHRHLMLISPPSSPGQDPSWKSGWQSKLELNTQWPYSAIDELKSHLKHTHRGEGILINAISVTRGPLADIPSTPGKASFLAIPDMKVYDVGSSELQEFANFVGEGEVQGHDKVSFQNFLQGANAASKLLDARASSSGGPAFREFRGQDYRRDITLVCGHHQRDARCGVIAPRLIQELDPLVDSDLAVISHIGGHKFAGNLILYKFLGIGSDKVAKVDGLWFGKILPSTVPTLIEHLERGEIITPWFRGGCSLKSKSHPV</sequence>
<name>A0A1G4J889_9SACH</name>
<dbReference type="SUPFAM" id="SSF52833">
    <property type="entry name" value="Thioredoxin-like"/>
    <property type="match status" value="1"/>
</dbReference>
<accession>A0A1G4J889</accession>
<dbReference type="InterPro" id="IPR036249">
    <property type="entry name" value="Thioredoxin-like_sf"/>
</dbReference>
<dbReference type="PANTHER" id="PTHR31902">
    <property type="entry name" value="ACTIN PATCHES DISTAL PROTEIN 1"/>
    <property type="match status" value="1"/>
</dbReference>
<dbReference type="OrthoDB" id="10253744at2759"/>
<evidence type="ECO:0000313" key="4">
    <source>
        <dbReference type="Proteomes" id="UP000191144"/>
    </source>
</evidence>
<evidence type="ECO:0000256" key="2">
    <source>
        <dbReference type="ARBA" id="ARBA00040895"/>
    </source>
</evidence>
<dbReference type="InterPro" id="IPR009737">
    <property type="entry name" value="Aim32/Apd1-like"/>
</dbReference>
<organism evidence="3 4">
    <name type="scientific">Lachancea meyersii CBS 8951</name>
    <dbReference type="NCBI Taxonomy" id="1266667"/>
    <lineage>
        <taxon>Eukaryota</taxon>
        <taxon>Fungi</taxon>
        <taxon>Dikarya</taxon>
        <taxon>Ascomycota</taxon>
        <taxon>Saccharomycotina</taxon>
        <taxon>Saccharomycetes</taxon>
        <taxon>Saccharomycetales</taxon>
        <taxon>Saccharomycetaceae</taxon>
        <taxon>Lachancea</taxon>
    </lineage>
</organism>
<dbReference type="PANTHER" id="PTHR31902:SF7">
    <property type="entry name" value="ALTERED INHERITANCE OF MITOCHONDRIA PROTEIN 32"/>
    <property type="match status" value="1"/>
</dbReference>
<protein>
    <recommendedName>
        <fullName evidence="2">Altered inheritance of mitochondria protein 32</fullName>
    </recommendedName>
</protein>
<evidence type="ECO:0000256" key="1">
    <source>
        <dbReference type="ARBA" id="ARBA00038208"/>
    </source>
</evidence>
<reference evidence="4" key="1">
    <citation type="submission" date="2016-03" db="EMBL/GenBank/DDBJ databases">
        <authorList>
            <person name="Devillers Hugo."/>
        </authorList>
    </citation>
    <scope>NUCLEOTIDE SEQUENCE [LARGE SCALE GENOMIC DNA]</scope>
</reference>
<evidence type="ECO:0000313" key="3">
    <source>
        <dbReference type="EMBL" id="SCU86139.1"/>
    </source>
</evidence>
<comment type="similarity">
    <text evidence="1">Belongs to the AIM32 family.</text>
</comment>
<keyword evidence="4" id="KW-1185">Reference proteome</keyword>
<proteinExistence type="inferred from homology"/>
<dbReference type="EMBL" id="LT598482">
    <property type="protein sequence ID" value="SCU86139.1"/>
    <property type="molecule type" value="Genomic_DNA"/>
</dbReference>